<dbReference type="GO" id="GO:0003677">
    <property type="term" value="F:DNA binding"/>
    <property type="evidence" value="ECO:0007669"/>
    <property type="project" value="UniProtKB-KW"/>
</dbReference>
<feature type="domain" description="HTH hxlR-type" evidence="4">
    <location>
        <begin position="13"/>
        <end position="107"/>
    </location>
</feature>
<dbReference type="PANTHER" id="PTHR33204:SF18">
    <property type="entry name" value="TRANSCRIPTIONAL REGULATORY PROTEIN"/>
    <property type="match status" value="1"/>
</dbReference>
<dbReference type="Proteomes" id="UP000192050">
    <property type="component" value="Chromosome"/>
</dbReference>
<dbReference type="EMBL" id="CP015363">
    <property type="protein sequence ID" value="ARD84694.1"/>
    <property type="molecule type" value="Genomic_DNA"/>
</dbReference>
<name>A0A1V0N3K7_9ARCH</name>
<dbReference type="PROSITE" id="PS51118">
    <property type="entry name" value="HTH_HXLR"/>
    <property type="match status" value="1"/>
</dbReference>
<dbReference type="InterPro" id="IPR002577">
    <property type="entry name" value="HTH_HxlR"/>
</dbReference>
<dbReference type="Gene3D" id="1.10.10.10">
    <property type="entry name" value="Winged helix-like DNA-binding domain superfamily/Winged helix DNA-binding domain"/>
    <property type="match status" value="1"/>
</dbReference>
<dbReference type="AlphaFoldDB" id="A0A1V0N3K7"/>
<dbReference type="SUPFAM" id="SSF46785">
    <property type="entry name" value="Winged helix' DNA-binding domain"/>
    <property type="match status" value="1"/>
</dbReference>
<protein>
    <submittedName>
        <fullName evidence="5">HxlR family transcriptional regulator</fullName>
    </submittedName>
</protein>
<gene>
    <name evidence="5" type="ORF">FAD_0791</name>
</gene>
<keyword evidence="6" id="KW-1185">Reference proteome</keyword>
<dbReference type="InterPro" id="IPR036390">
    <property type="entry name" value="WH_DNA-bd_sf"/>
</dbReference>
<dbReference type="OrthoDB" id="10490at2157"/>
<dbReference type="GO" id="GO:0003824">
    <property type="term" value="F:catalytic activity"/>
    <property type="evidence" value="ECO:0007669"/>
    <property type="project" value="InterPro"/>
</dbReference>
<dbReference type="RefSeq" id="WP_155951104.1">
    <property type="nucleotide sequence ID" value="NZ_CP015363.1"/>
</dbReference>
<keyword evidence="1" id="KW-0805">Transcription regulation</keyword>
<accession>A0A1V0N3K7</accession>
<dbReference type="PROSITE" id="PS00175">
    <property type="entry name" value="PG_MUTASE"/>
    <property type="match status" value="1"/>
</dbReference>
<keyword evidence="3" id="KW-0804">Transcription</keyword>
<dbReference type="InterPro" id="IPR001345">
    <property type="entry name" value="PG/BPGM_mutase_AS"/>
</dbReference>
<reference evidence="5 6" key="1">
    <citation type="submission" date="2011-10" db="EMBL/GenBank/DDBJ databases">
        <title>Metabolic and evolutionary patterns in the extreme acidophile Ferroplasma acidiphilum.</title>
        <authorList>
            <person name="Golyshina O.V."/>
            <person name="Kozyavkin S.A."/>
            <person name="Tatusov R.L."/>
            <person name="Slesarev A.I."/>
            <person name="Golyshin P.N."/>
        </authorList>
    </citation>
    <scope>NUCLEOTIDE SEQUENCE [LARGE SCALE GENOMIC DNA]</scope>
    <source>
        <strain evidence="6">Y</strain>
    </source>
</reference>
<dbReference type="GeneID" id="84217411"/>
<evidence type="ECO:0000313" key="6">
    <source>
        <dbReference type="Proteomes" id="UP000192050"/>
    </source>
</evidence>
<dbReference type="InterPro" id="IPR036388">
    <property type="entry name" value="WH-like_DNA-bd_sf"/>
</dbReference>
<keyword evidence="2" id="KW-0238">DNA-binding</keyword>
<evidence type="ECO:0000256" key="3">
    <source>
        <dbReference type="ARBA" id="ARBA00023163"/>
    </source>
</evidence>
<dbReference type="KEGG" id="fai:FAD_0791"/>
<organism evidence="5 6">
    <name type="scientific">Ferroplasma acidiphilum</name>
    <dbReference type="NCBI Taxonomy" id="74969"/>
    <lineage>
        <taxon>Archaea</taxon>
        <taxon>Methanobacteriati</taxon>
        <taxon>Thermoplasmatota</taxon>
        <taxon>Thermoplasmata</taxon>
        <taxon>Thermoplasmatales</taxon>
        <taxon>Ferroplasmaceae</taxon>
        <taxon>Ferroplasma</taxon>
    </lineage>
</organism>
<evidence type="ECO:0000313" key="5">
    <source>
        <dbReference type="EMBL" id="ARD84694.1"/>
    </source>
</evidence>
<proteinExistence type="predicted"/>
<dbReference type="PANTHER" id="PTHR33204">
    <property type="entry name" value="TRANSCRIPTIONAL REGULATOR, MARR FAMILY"/>
    <property type="match status" value="1"/>
</dbReference>
<sequence>MTYLELKEIGSGKEFLDKYSDIMRMWTVPIMLAIERHGEAGFNQIKKDVKGINSTTLSTTLGMLEKYGLLERVIIPAKPVRVKYSLTDKGKELYKISLNLATLIDDL</sequence>
<dbReference type="Pfam" id="PF01638">
    <property type="entry name" value="HxlR"/>
    <property type="match status" value="1"/>
</dbReference>
<evidence type="ECO:0000259" key="4">
    <source>
        <dbReference type="PROSITE" id="PS51118"/>
    </source>
</evidence>
<evidence type="ECO:0000256" key="1">
    <source>
        <dbReference type="ARBA" id="ARBA00023015"/>
    </source>
</evidence>
<evidence type="ECO:0000256" key="2">
    <source>
        <dbReference type="ARBA" id="ARBA00023125"/>
    </source>
</evidence>